<sequence length="202" mass="19968">MNRTAFLATAALLAFGGTALAQTATTPPGTVAPGTVIPGQGVVLQPGQPIPPGMVQSGTVMTPPPGQQAGNTRVGQLQCDVSGGISFVFGSTKDLSCEFKPANGPAERYSGEIRRFGVDLGFTGRGTMVWTVVNTGPDIAPGSLAGTYGGASSNVAAGLGLGSNVLIGGSRDQVALQPLSIESSTGINVAAGIAEITLKAGG</sequence>
<feature type="signal peptide" evidence="1">
    <location>
        <begin position="1"/>
        <end position="21"/>
    </location>
</feature>
<dbReference type="InterPro" id="IPR009333">
    <property type="entry name" value="DUF992"/>
</dbReference>
<comment type="caution">
    <text evidence="2">The sequence shown here is derived from an EMBL/GenBank/DDBJ whole genome shotgun (WGS) entry which is preliminary data.</text>
</comment>
<evidence type="ECO:0000313" key="3">
    <source>
        <dbReference type="Proteomes" id="UP001524642"/>
    </source>
</evidence>
<name>A0ABT1X193_9PROT</name>
<keyword evidence="1" id="KW-0732">Signal</keyword>
<evidence type="ECO:0000256" key="1">
    <source>
        <dbReference type="SAM" id="SignalP"/>
    </source>
</evidence>
<dbReference type="Proteomes" id="UP001524642">
    <property type="component" value="Unassembled WGS sequence"/>
</dbReference>
<protein>
    <submittedName>
        <fullName evidence="2">DUF992 domain-containing protein</fullName>
    </submittedName>
</protein>
<organism evidence="2 3">
    <name type="scientific">Roseomonas populi</name>
    <dbReference type="NCBI Taxonomy" id="3121582"/>
    <lineage>
        <taxon>Bacteria</taxon>
        <taxon>Pseudomonadati</taxon>
        <taxon>Pseudomonadota</taxon>
        <taxon>Alphaproteobacteria</taxon>
        <taxon>Acetobacterales</taxon>
        <taxon>Roseomonadaceae</taxon>
        <taxon>Roseomonas</taxon>
    </lineage>
</organism>
<dbReference type="RefSeq" id="WP_257715556.1">
    <property type="nucleotide sequence ID" value="NZ_JANJOU010000004.1"/>
</dbReference>
<accession>A0ABT1X193</accession>
<dbReference type="EMBL" id="JANJOU010000004">
    <property type="protein sequence ID" value="MCR0981881.1"/>
    <property type="molecule type" value="Genomic_DNA"/>
</dbReference>
<keyword evidence="3" id="KW-1185">Reference proteome</keyword>
<evidence type="ECO:0000313" key="2">
    <source>
        <dbReference type="EMBL" id="MCR0981881.1"/>
    </source>
</evidence>
<feature type="chain" id="PRO_5046781238" evidence="1">
    <location>
        <begin position="22"/>
        <end position="202"/>
    </location>
</feature>
<proteinExistence type="predicted"/>
<reference evidence="2 3" key="1">
    <citation type="submission" date="2022-06" db="EMBL/GenBank/DDBJ databases">
        <title>Roseomonas CN29.</title>
        <authorList>
            <person name="Cheng Y."/>
            <person name="He X."/>
        </authorList>
    </citation>
    <scope>NUCLEOTIDE SEQUENCE [LARGE SCALE GENOMIC DNA]</scope>
    <source>
        <strain evidence="2 3">CN29</strain>
    </source>
</reference>
<dbReference type="Pfam" id="PF06186">
    <property type="entry name" value="DUF992"/>
    <property type="match status" value="1"/>
</dbReference>
<gene>
    <name evidence="2" type="ORF">NRP21_07450</name>
</gene>